<keyword evidence="6" id="KW-0175">Coiled coil</keyword>
<evidence type="ECO:0000256" key="5">
    <source>
        <dbReference type="ARBA" id="ARBA00023136"/>
    </source>
</evidence>
<accession>A0A8J7ASL3</accession>
<evidence type="ECO:0000256" key="1">
    <source>
        <dbReference type="ARBA" id="ARBA00004167"/>
    </source>
</evidence>
<feature type="coiled-coil region" evidence="6">
    <location>
        <begin position="1"/>
        <end position="28"/>
    </location>
</feature>
<dbReference type="PANTHER" id="PTHR30386:SF26">
    <property type="entry name" value="TRANSPORT PROTEIN COMB"/>
    <property type="match status" value="1"/>
</dbReference>
<evidence type="ECO:0000256" key="3">
    <source>
        <dbReference type="ARBA" id="ARBA00022692"/>
    </source>
</evidence>
<name>A0A8J7ASL3_9CYAN</name>
<dbReference type="Gene3D" id="2.40.30.170">
    <property type="match status" value="1"/>
</dbReference>
<evidence type="ECO:0000256" key="4">
    <source>
        <dbReference type="ARBA" id="ARBA00022989"/>
    </source>
</evidence>
<keyword evidence="3" id="KW-0812">Transmembrane</keyword>
<sequence length="180" mass="19841">MQQRSEMNETLNSNAQKLEQVTKDLMRTELKAPTAGTIQALSLRNTNQVIRPGETVAKIFPDGAELKVQALVPGKEISKVSVDQPVKMRISACPFSQFGTLPGVVRTISPDANSTPENENNGLVGDTFYNVMVEPQRLTLKAGDKECPIRSGIEGRAEIIAREETIFDFILRKSSLVINR</sequence>
<dbReference type="GO" id="GO:0016020">
    <property type="term" value="C:membrane"/>
    <property type="evidence" value="ECO:0007669"/>
    <property type="project" value="UniProtKB-SubCell"/>
</dbReference>
<dbReference type="Pfam" id="PF26002">
    <property type="entry name" value="Beta-barrel_AprE"/>
    <property type="match status" value="1"/>
</dbReference>
<reference evidence="8" key="1">
    <citation type="submission" date="2020-10" db="EMBL/GenBank/DDBJ databases">
        <authorList>
            <person name="Castelo-Branco R."/>
            <person name="Eusebio N."/>
            <person name="Adriana R."/>
            <person name="Vieira A."/>
            <person name="Brugerolle De Fraissinette N."/>
            <person name="Rezende De Castro R."/>
            <person name="Schneider M.P."/>
            <person name="Vasconcelos V."/>
            <person name="Leao P.N."/>
        </authorList>
    </citation>
    <scope>NUCLEOTIDE SEQUENCE</scope>
    <source>
        <strain evidence="8">LEGE 07310</strain>
    </source>
</reference>
<keyword evidence="9" id="KW-1185">Reference proteome</keyword>
<dbReference type="AlphaFoldDB" id="A0A8J7ASL3"/>
<comment type="subcellular location">
    <subcellularLocation>
        <location evidence="1">Membrane</location>
        <topology evidence="1">Single-pass membrane protein</topology>
    </subcellularLocation>
</comment>
<evidence type="ECO:0000313" key="8">
    <source>
        <dbReference type="EMBL" id="MBE9079575.1"/>
    </source>
</evidence>
<dbReference type="EMBL" id="JADEXG010000060">
    <property type="protein sequence ID" value="MBE9079575.1"/>
    <property type="molecule type" value="Genomic_DNA"/>
</dbReference>
<evidence type="ECO:0000259" key="7">
    <source>
        <dbReference type="Pfam" id="PF26002"/>
    </source>
</evidence>
<dbReference type="RefSeq" id="WP_193910675.1">
    <property type="nucleotide sequence ID" value="NZ_JADEXG010000060.1"/>
</dbReference>
<keyword evidence="4" id="KW-1133">Transmembrane helix</keyword>
<gene>
    <name evidence="8" type="ORF">IQ241_20120</name>
</gene>
<evidence type="ECO:0000256" key="6">
    <source>
        <dbReference type="SAM" id="Coils"/>
    </source>
</evidence>
<evidence type="ECO:0000313" key="9">
    <source>
        <dbReference type="Proteomes" id="UP000636505"/>
    </source>
</evidence>
<comment type="caution">
    <text evidence="8">The sequence shown here is derived from an EMBL/GenBank/DDBJ whole genome shotgun (WGS) entry which is preliminary data.</text>
</comment>
<keyword evidence="5" id="KW-0472">Membrane</keyword>
<dbReference type="PANTHER" id="PTHR30386">
    <property type="entry name" value="MEMBRANE FUSION SUBUNIT OF EMRAB-TOLC MULTIDRUG EFFLUX PUMP"/>
    <property type="match status" value="1"/>
</dbReference>
<feature type="domain" description="AprE-like beta-barrel" evidence="7">
    <location>
        <begin position="67"/>
        <end position="160"/>
    </location>
</feature>
<comment type="similarity">
    <text evidence="2">Belongs to the membrane fusion protein (MFP) (TC 8.A.1) family.</text>
</comment>
<dbReference type="Proteomes" id="UP000636505">
    <property type="component" value="Unassembled WGS sequence"/>
</dbReference>
<dbReference type="PRINTS" id="PR01490">
    <property type="entry name" value="RTXTOXIND"/>
</dbReference>
<dbReference type="InterPro" id="IPR058982">
    <property type="entry name" value="Beta-barrel_AprE"/>
</dbReference>
<organism evidence="8 9">
    <name type="scientific">Vasconcelosia minhoensis LEGE 07310</name>
    <dbReference type="NCBI Taxonomy" id="915328"/>
    <lineage>
        <taxon>Bacteria</taxon>
        <taxon>Bacillati</taxon>
        <taxon>Cyanobacteriota</taxon>
        <taxon>Cyanophyceae</taxon>
        <taxon>Nodosilineales</taxon>
        <taxon>Cymatolegaceae</taxon>
        <taxon>Vasconcelosia</taxon>
        <taxon>Vasconcelosia minhoensis</taxon>
    </lineage>
</organism>
<dbReference type="InterPro" id="IPR050739">
    <property type="entry name" value="MFP"/>
</dbReference>
<proteinExistence type="inferred from homology"/>
<protein>
    <submittedName>
        <fullName evidence="8">HlyD family efflux transporter periplasmic adaptor subunit</fullName>
    </submittedName>
</protein>
<evidence type="ECO:0000256" key="2">
    <source>
        <dbReference type="ARBA" id="ARBA00009477"/>
    </source>
</evidence>